<dbReference type="EMBL" id="DVMP01000123">
    <property type="protein sequence ID" value="HIU26161.1"/>
    <property type="molecule type" value="Genomic_DNA"/>
</dbReference>
<dbReference type="NCBIfam" id="TIGR00180">
    <property type="entry name" value="parB_part"/>
    <property type="match status" value="1"/>
</dbReference>
<accession>A0A9D1I0K2</accession>
<dbReference type="PANTHER" id="PTHR33375">
    <property type="entry name" value="CHROMOSOME-PARTITIONING PROTEIN PARB-RELATED"/>
    <property type="match status" value="1"/>
</dbReference>
<dbReference type="Gene3D" id="3.90.1530.30">
    <property type="match status" value="1"/>
</dbReference>
<evidence type="ECO:0000313" key="8">
    <source>
        <dbReference type="Proteomes" id="UP000824090"/>
    </source>
</evidence>
<evidence type="ECO:0000256" key="1">
    <source>
        <dbReference type="ARBA" id="ARBA00004453"/>
    </source>
</evidence>
<evidence type="ECO:0000256" key="5">
    <source>
        <dbReference type="SAM" id="MobiDB-lite"/>
    </source>
</evidence>
<comment type="similarity">
    <text evidence="2">Belongs to the ParB family.</text>
</comment>
<dbReference type="GO" id="GO:0045881">
    <property type="term" value="P:positive regulation of sporulation resulting in formation of a cellular spore"/>
    <property type="evidence" value="ECO:0007669"/>
    <property type="project" value="TreeGrafter"/>
</dbReference>
<dbReference type="InterPro" id="IPR057240">
    <property type="entry name" value="ParB_dimer_C"/>
</dbReference>
<dbReference type="FunFam" id="1.10.10.2830:FF:000001">
    <property type="entry name" value="Chromosome partitioning protein ParB"/>
    <property type="match status" value="1"/>
</dbReference>
<dbReference type="SUPFAM" id="SSF110849">
    <property type="entry name" value="ParB/Sulfiredoxin"/>
    <property type="match status" value="1"/>
</dbReference>
<dbReference type="GO" id="GO:0007059">
    <property type="term" value="P:chromosome segregation"/>
    <property type="evidence" value="ECO:0007669"/>
    <property type="project" value="UniProtKB-KW"/>
</dbReference>
<evidence type="ECO:0000313" key="7">
    <source>
        <dbReference type="EMBL" id="HIU26161.1"/>
    </source>
</evidence>
<feature type="domain" description="ParB-like N-terminal" evidence="6">
    <location>
        <begin position="49"/>
        <end position="138"/>
    </location>
</feature>
<protein>
    <submittedName>
        <fullName evidence="7">ParB/RepB/Spo0J family partition protein</fullName>
    </submittedName>
</protein>
<dbReference type="PANTHER" id="PTHR33375:SF1">
    <property type="entry name" value="CHROMOSOME-PARTITIONING PROTEIN PARB-RELATED"/>
    <property type="match status" value="1"/>
</dbReference>
<dbReference type="Pfam" id="PF23552">
    <property type="entry name" value="ParB_C"/>
    <property type="match status" value="1"/>
</dbReference>
<keyword evidence="3" id="KW-0159">Chromosome partition</keyword>
<dbReference type="InterPro" id="IPR004437">
    <property type="entry name" value="ParB/RepB/Spo0J"/>
</dbReference>
<dbReference type="GO" id="GO:0005694">
    <property type="term" value="C:chromosome"/>
    <property type="evidence" value="ECO:0007669"/>
    <property type="project" value="TreeGrafter"/>
</dbReference>
<keyword evidence="4" id="KW-0238">DNA-binding</keyword>
<dbReference type="InterPro" id="IPR050336">
    <property type="entry name" value="Chromosome_partition/occlusion"/>
</dbReference>
<evidence type="ECO:0000259" key="6">
    <source>
        <dbReference type="SMART" id="SM00470"/>
    </source>
</evidence>
<dbReference type="Pfam" id="PF02195">
    <property type="entry name" value="ParB_N"/>
    <property type="match status" value="1"/>
</dbReference>
<sequence>MAAQKKTRGLGKGLDALFGDVEVKVKRAEETPEAEGASEDASSGREGINYIDINHIKPNSNQPRKTFDEEKLNELADSIMSHGLIQPVVLRAAGRGYEIVAGERRWRAARRAGLKEIPCIVRELSDEENMLLAIIENMQREDLNPIEEAEGLNQMIETYGLTQSEVSKSVGKSRPYITNSLRLLKLPEKIRGFVSEGSISAGHARALVSVEDEERQEAIAEAVIRDGLSVRQIEKMAQEKKASGRKSPASRSKPADVRSLEEELKDVLGTRVNLSQRGKKGKIEIEFYSREELERLIDLLKTLA</sequence>
<proteinExistence type="inferred from homology"/>
<dbReference type="InterPro" id="IPR041468">
    <property type="entry name" value="HTH_ParB/Spo0J"/>
</dbReference>
<name>A0A9D1I0K2_9FIRM</name>
<dbReference type="GO" id="GO:0009295">
    <property type="term" value="C:nucleoid"/>
    <property type="evidence" value="ECO:0007669"/>
    <property type="project" value="UniProtKB-SubCell"/>
</dbReference>
<organism evidence="7 8">
    <name type="scientific">Candidatus Allocopromorpha excrementigallinarum</name>
    <dbReference type="NCBI Taxonomy" id="2840742"/>
    <lineage>
        <taxon>Bacteria</taxon>
        <taxon>Bacillati</taxon>
        <taxon>Bacillota</taxon>
        <taxon>Clostridia</taxon>
        <taxon>Eubacteriales</taxon>
        <taxon>Eubacteriaceae</taxon>
        <taxon>Eubacteriaceae incertae sedis</taxon>
        <taxon>Candidatus Allocopromorpha</taxon>
    </lineage>
</organism>
<feature type="region of interest" description="Disordered" evidence="5">
    <location>
        <begin position="236"/>
        <end position="257"/>
    </location>
</feature>
<dbReference type="FunFam" id="3.90.1530.30:FF:000001">
    <property type="entry name" value="Chromosome partitioning protein ParB"/>
    <property type="match status" value="1"/>
</dbReference>
<comment type="caution">
    <text evidence="7">The sequence shown here is derived from an EMBL/GenBank/DDBJ whole genome shotgun (WGS) entry which is preliminary data.</text>
</comment>
<gene>
    <name evidence="7" type="ORF">IAC50_06700</name>
</gene>
<evidence type="ECO:0000256" key="4">
    <source>
        <dbReference type="ARBA" id="ARBA00023125"/>
    </source>
</evidence>
<dbReference type="SMART" id="SM00470">
    <property type="entry name" value="ParB"/>
    <property type="match status" value="1"/>
</dbReference>
<dbReference type="Proteomes" id="UP000824090">
    <property type="component" value="Unassembled WGS sequence"/>
</dbReference>
<dbReference type="CDD" id="cd16393">
    <property type="entry name" value="SPO0J_N"/>
    <property type="match status" value="1"/>
</dbReference>
<dbReference type="Pfam" id="PF17762">
    <property type="entry name" value="HTH_ParB"/>
    <property type="match status" value="1"/>
</dbReference>
<evidence type="ECO:0000256" key="3">
    <source>
        <dbReference type="ARBA" id="ARBA00022829"/>
    </source>
</evidence>
<comment type="subcellular location">
    <subcellularLocation>
        <location evidence="1">Cytoplasm</location>
        <location evidence="1">Nucleoid</location>
    </subcellularLocation>
</comment>
<dbReference type="InterPro" id="IPR003115">
    <property type="entry name" value="ParB_N"/>
</dbReference>
<reference evidence="7" key="1">
    <citation type="submission" date="2020-10" db="EMBL/GenBank/DDBJ databases">
        <authorList>
            <person name="Gilroy R."/>
        </authorList>
    </citation>
    <scope>NUCLEOTIDE SEQUENCE</scope>
    <source>
        <strain evidence="7">ChiHcec3-6078</strain>
    </source>
</reference>
<reference evidence="7" key="2">
    <citation type="journal article" date="2021" name="PeerJ">
        <title>Extensive microbial diversity within the chicken gut microbiome revealed by metagenomics and culture.</title>
        <authorList>
            <person name="Gilroy R."/>
            <person name="Ravi A."/>
            <person name="Getino M."/>
            <person name="Pursley I."/>
            <person name="Horton D.L."/>
            <person name="Alikhan N.F."/>
            <person name="Baker D."/>
            <person name="Gharbi K."/>
            <person name="Hall N."/>
            <person name="Watson M."/>
            <person name="Adriaenssens E.M."/>
            <person name="Foster-Nyarko E."/>
            <person name="Jarju S."/>
            <person name="Secka A."/>
            <person name="Antonio M."/>
            <person name="Oren A."/>
            <person name="Chaudhuri R.R."/>
            <person name="La Ragione R."/>
            <person name="Hildebrand F."/>
            <person name="Pallen M.J."/>
        </authorList>
    </citation>
    <scope>NUCLEOTIDE SEQUENCE</scope>
    <source>
        <strain evidence="7">ChiHcec3-6078</strain>
    </source>
</reference>
<evidence type="ECO:0000256" key="2">
    <source>
        <dbReference type="ARBA" id="ARBA00006295"/>
    </source>
</evidence>
<dbReference type="GO" id="GO:0003677">
    <property type="term" value="F:DNA binding"/>
    <property type="evidence" value="ECO:0007669"/>
    <property type="project" value="UniProtKB-KW"/>
</dbReference>
<dbReference type="SUPFAM" id="SSF109709">
    <property type="entry name" value="KorB DNA-binding domain-like"/>
    <property type="match status" value="1"/>
</dbReference>
<dbReference type="InterPro" id="IPR036086">
    <property type="entry name" value="ParB/Sulfiredoxin_sf"/>
</dbReference>
<dbReference type="AlphaFoldDB" id="A0A9D1I0K2"/>
<dbReference type="Gene3D" id="1.10.10.2830">
    <property type="match status" value="1"/>
</dbReference>